<reference evidence="4" key="1">
    <citation type="submission" date="2015-03" db="EMBL/GenBank/DDBJ databases">
        <authorList>
            <consortium name="Pathogen Informatics"/>
        </authorList>
    </citation>
    <scope>NUCLEOTIDE SEQUENCE [LARGE SCALE GENOMIC DNA]</scope>
    <source>
        <strain evidence="4">NCTC11134</strain>
    </source>
</reference>
<keyword evidence="3" id="KW-0223">Dioxygenase</keyword>
<dbReference type="AlphaFoldDB" id="A0A0H5NF40"/>
<dbReference type="KEGG" id="nfr:ERS450000_00310"/>
<proteinExistence type="inferred from homology"/>
<dbReference type="Proteomes" id="UP000057820">
    <property type="component" value="Chromosome 1"/>
</dbReference>
<evidence type="ECO:0000256" key="2">
    <source>
        <dbReference type="ARBA" id="ARBA00023002"/>
    </source>
</evidence>
<dbReference type="InterPro" id="IPR032710">
    <property type="entry name" value="NTF2-like_dom_sf"/>
</dbReference>
<evidence type="ECO:0000313" key="4">
    <source>
        <dbReference type="Proteomes" id="UP000057820"/>
    </source>
</evidence>
<gene>
    <name evidence="3" type="primary">andAd</name>
    <name evidence="3" type="ORF">ERS450000_00310</name>
</gene>
<dbReference type="Gene3D" id="3.10.450.50">
    <property type="match status" value="1"/>
</dbReference>
<dbReference type="PANTHER" id="PTHR41534">
    <property type="entry name" value="BLR3401 PROTEIN"/>
    <property type="match status" value="1"/>
</dbReference>
<dbReference type="SUPFAM" id="SSF54427">
    <property type="entry name" value="NTF2-like"/>
    <property type="match status" value="1"/>
</dbReference>
<dbReference type="EC" id="1.14.12.1" evidence="3"/>
<organism evidence="3 4">
    <name type="scientific">Nocardia farcinica</name>
    <dbReference type="NCBI Taxonomy" id="37329"/>
    <lineage>
        <taxon>Bacteria</taxon>
        <taxon>Bacillati</taxon>
        <taxon>Actinomycetota</taxon>
        <taxon>Actinomycetes</taxon>
        <taxon>Mycobacteriales</taxon>
        <taxon>Nocardiaceae</taxon>
        <taxon>Nocardia</taxon>
    </lineage>
</organism>
<dbReference type="PANTHER" id="PTHR41534:SF2">
    <property type="entry name" value="3-PHENYLPROPIONATE_CINNAMIC ACID DIOXYGENASE SUBUNIT BETA"/>
    <property type="match status" value="1"/>
</dbReference>
<sequence length="160" mass="18672">MITETDQEIRAVDELLGRYNDVLDEQDWEQWPDLFATECSYTVHTLDNLRRGLPLAYMYDDNRARVLDRVKFITEVWAGTIEPYRTRHVTQRTRAIRLDADRWSVRANFQVSYTENDALAGLLAAGYYEDVIDLSAGRALFAERSVRLDSMPARYLVYPL</sequence>
<protein>
    <submittedName>
        <fullName evidence="3">Anthranilate 1,2-dioxygenase small subunit</fullName>
        <ecNumber evidence="3">1.14.12.1</ecNumber>
    </submittedName>
</protein>
<evidence type="ECO:0000256" key="1">
    <source>
        <dbReference type="ARBA" id="ARBA00009570"/>
    </source>
</evidence>
<keyword evidence="2 3" id="KW-0560">Oxidoreductase</keyword>
<dbReference type="EMBL" id="LN868938">
    <property type="protein sequence ID" value="CRY73782.1"/>
    <property type="molecule type" value="Genomic_DNA"/>
</dbReference>
<dbReference type="RefSeq" id="WP_060590009.1">
    <property type="nucleotide sequence ID" value="NZ_CP031418.1"/>
</dbReference>
<dbReference type="InterPro" id="IPR000391">
    <property type="entry name" value="Rng_hydr_dOase-bsu"/>
</dbReference>
<dbReference type="GO" id="GO:0018618">
    <property type="term" value="F:anthranilate 1,2-dioxygenase (deaminating, decarboxylating) activity"/>
    <property type="evidence" value="ECO:0007669"/>
    <property type="project" value="UniProtKB-EC"/>
</dbReference>
<evidence type="ECO:0000313" key="3">
    <source>
        <dbReference type="EMBL" id="CRY73782.1"/>
    </source>
</evidence>
<dbReference type="GO" id="GO:0019380">
    <property type="term" value="P:3-phenylpropionate catabolic process"/>
    <property type="evidence" value="ECO:0007669"/>
    <property type="project" value="TreeGrafter"/>
</dbReference>
<dbReference type="Pfam" id="PF00866">
    <property type="entry name" value="Ring_hydroxyl_B"/>
    <property type="match status" value="1"/>
</dbReference>
<comment type="similarity">
    <text evidence="1">Belongs to the bacterial ring-hydroxylating dioxygenase beta subunit family.</text>
</comment>
<accession>A0A0H5NF40</accession>
<name>A0A0H5NF40_NOCFR</name>